<evidence type="ECO:0000259" key="3">
    <source>
        <dbReference type="PROSITE" id="PS50923"/>
    </source>
</evidence>
<organism evidence="4 5">
    <name type="scientific">Ciona intestinalis</name>
    <name type="common">Transparent sea squirt</name>
    <name type="synonym">Ascidia intestinalis</name>
    <dbReference type="NCBI Taxonomy" id="7719"/>
    <lineage>
        <taxon>Eukaryota</taxon>
        <taxon>Metazoa</taxon>
        <taxon>Chordata</taxon>
        <taxon>Tunicata</taxon>
        <taxon>Ascidiacea</taxon>
        <taxon>Phlebobranchia</taxon>
        <taxon>Cionidae</taxon>
        <taxon>Ciona</taxon>
    </lineage>
</organism>
<evidence type="ECO:0000313" key="4">
    <source>
        <dbReference type="Ensembl" id="ENSCINP00000034920.1"/>
    </source>
</evidence>
<dbReference type="HOGENOM" id="CLU_2819057_0_0_1"/>
<accession>H2XZ36</accession>
<evidence type="ECO:0000256" key="1">
    <source>
        <dbReference type="ARBA" id="ARBA00023157"/>
    </source>
</evidence>
<reference evidence="4" key="2">
    <citation type="submission" date="2025-08" db="UniProtKB">
        <authorList>
            <consortium name="Ensembl"/>
        </authorList>
    </citation>
    <scope>IDENTIFICATION</scope>
</reference>
<dbReference type="PROSITE" id="PS50923">
    <property type="entry name" value="SUSHI"/>
    <property type="match status" value="1"/>
</dbReference>
<dbReference type="Gene3D" id="2.10.70.10">
    <property type="entry name" value="Complement Module, domain 1"/>
    <property type="match status" value="1"/>
</dbReference>
<evidence type="ECO:0000313" key="5">
    <source>
        <dbReference type="Proteomes" id="UP000008144"/>
    </source>
</evidence>
<dbReference type="Ensembl" id="ENSCINT00000030212.1">
    <property type="protein sequence ID" value="ENSCINP00000034920.1"/>
    <property type="gene ID" value="ENSCING00000022497.1"/>
</dbReference>
<dbReference type="Pfam" id="PF00084">
    <property type="entry name" value="Sushi"/>
    <property type="match status" value="1"/>
</dbReference>
<dbReference type="CDD" id="cd00033">
    <property type="entry name" value="CCP"/>
    <property type="match status" value="1"/>
</dbReference>
<keyword evidence="2" id="KW-0768">Sushi</keyword>
<dbReference type="AlphaFoldDB" id="H2XZ36"/>
<reference evidence="4" key="3">
    <citation type="submission" date="2025-09" db="UniProtKB">
        <authorList>
            <consortium name="Ensembl"/>
        </authorList>
    </citation>
    <scope>IDENTIFICATION</scope>
</reference>
<evidence type="ECO:0000256" key="2">
    <source>
        <dbReference type="PROSITE-ProRule" id="PRU00302"/>
    </source>
</evidence>
<dbReference type="InterPro" id="IPR035976">
    <property type="entry name" value="Sushi/SCR/CCP_sf"/>
</dbReference>
<keyword evidence="1" id="KW-1015">Disulfide bond</keyword>
<comment type="caution">
    <text evidence="2">Lacks conserved residue(s) required for the propagation of feature annotation.</text>
</comment>
<dbReference type="Proteomes" id="UP000008144">
    <property type="component" value="Unassembled WGS sequence"/>
</dbReference>
<dbReference type="InterPro" id="IPR000436">
    <property type="entry name" value="Sushi_SCR_CCP_dom"/>
</dbReference>
<proteinExistence type="predicted"/>
<reference evidence="5" key="1">
    <citation type="journal article" date="2002" name="Science">
        <title>The draft genome of Ciona intestinalis: insights into chordate and vertebrate origins.</title>
        <authorList>
            <person name="Dehal P."/>
            <person name="Satou Y."/>
            <person name="Campbell R.K."/>
            <person name="Chapman J."/>
            <person name="Degnan B."/>
            <person name="De Tomaso A."/>
            <person name="Davidson B."/>
            <person name="Di Gregorio A."/>
            <person name="Gelpke M."/>
            <person name="Goodstein D.M."/>
            <person name="Harafuji N."/>
            <person name="Hastings K.E."/>
            <person name="Ho I."/>
            <person name="Hotta K."/>
            <person name="Huang W."/>
            <person name="Kawashima T."/>
            <person name="Lemaire P."/>
            <person name="Martinez D."/>
            <person name="Meinertzhagen I.A."/>
            <person name="Necula S."/>
            <person name="Nonaka M."/>
            <person name="Putnam N."/>
            <person name="Rash S."/>
            <person name="Saiga H."/>
            <person name="Satake M."/>
            <person name="Terry A."/>
            <person name="Yamada L."/>
            <person name="Wang H.G."/>
            <person name="Awazu S."/>
            <person name="Azumi K."/>
            <person name="Boore J."/>
            <person name="Branno M."/>
            <person name="Chin-Bow S."/>
            <person name="DeSantis R."/>
            <person name="Doyle S."/>
            <person name="Francino P."/>
            <person name="Keys D.N."/>
            <person name="Haga S."/>
            <person name="Hayashi H."/>
            <person name="Hino K."/>
            <person name="Imai K.S."/>
            <person name="Inaba K."/>
            <person name="Kano S."/>
            <person name="Kobayashi K."/>
            <person name="Kobayashi M."/>
            <person name="Lee B.I."/>
            <person name="Makabe K.W."/>
            <person name="Manohar C."/>
            <person name="Matassi G."/>
            <person name="Medina M."/>
            <person name="Mochizuki Y."/>
            <person name="Mount S."/>
            <person name="Morishita T."/>
            <person name="Miura S."/>
            <person name="Nakayama A."/>
            <person name="Nishizaka S."/>
            <person name="Nomoto H."/>
            <person name="Ohta F."/>
            <person name="Oishi K."/>
            <person name="Rigoutsos I."/>
            <person name="Sano M."/>
            <person name="Sasaki A."/>
            <person name="Sasakura Y."/>
            <person name="Shoguchi E."/>
            <person name="Shin-i T."/>
            <person name="Spagnuolo A."/>
            <person name="Stainier D."/>
            <person name="Suzuki M.M."/>
            <person name="Tassy O."/>
            <person name="Takatori N."/>
            <person name="Tokuoka M."/>
            <person name="Yagi K."/>
            <person name="Yoshizaki F."/>
            <person name="Wada S."/>
            <person name="Zhang C."/>
            <person name="Hyatt P.D."/>
            <person name="Larimer F."/>
            <person name="Detter C."/>
            <person name="Doggett N."/>
            <person name="Glavina T."/>
            <person name="Hawkins T."/>
            <person name="Richardson P."/>
            <person name="Lucas S."/>
            <person name="Kohara Y."/>
            <person name="Levine M."/>
            <person name="Satoh N."/>
            <person name="Rokhsar D.S."/>
        </authorList>
    </citation>
    <scope>NUCLEOTIDE SEQUENCE [LARGE SCALE GENOMIC DNA]</scope>
</reference>
<dbReference type="SUPFAM" id="SSF57535">
    <property type="entry name" value="Complement control module/SCR domain"/>
    <property type="match status" value="1"/>
</dbReference>
<protein>
    <recommendedName>
        <fullName evidence="3">Sushi domain-containing protein</fullName>
    </recommendedName>
</protein>
<name>H2XZ36_CIOIN</name>
<sequence>DEAPVGRFTFVQCTDSKNLGSVCTYKCLTHHRLVGPASTQCIDDGGDLVWDSAAPNCEHIECPDLGT</sequence>
<dbReference type="InParanoid" id="H2XZ36"/>
<keyword evidence="5" id="KW-1185">Reference proteome</keyword>
<dbReference type="SMART" id="SM00032">
    <property type="entry name" value="CCP"/>
    <property type="match status" value="1"/>
</dbReference>
<feature type="domain" description="Sushi" evidence="3">
    <location>
        <begin position="1"/>
        <end position="59"/>
    </location>
</feature>